<dbReference type="Gene3D" id="6.20.50.150">
    <property type="match status" value="1"/>
</dbReference>
<dbReference type="Proteomes" id="UP000002899">
    <property type="component" value="Chromosome IV"/>
</dbReference>
<evidence type="ECO:0000259" key="4">
    <source>
        <dbReference type="SMART" id="SM01402"/>
    </source>
</evidence>
<dbReference type="EMBL" id="LN871599">
    <property type="protein sequence ID" value="CCF75580.1"/>
    <property type="molecule type" value="Genomic_DNA"/>
</dbReference>
<dbReference type="GeneID" id="24426032"/>
<dbReference type="Pfam" id="PF01599">
    <property type="entry name" value="Ribosomal_S27"/>
    <property type="match status" value="1"/>
</dbReference>
<dbReference type="GO" id="GO:0006412">
    <property type="term" value="P:translation"/>
    <property type="evidence" value="ECO:0007669"/>
    <property type="project" value="InterPro"/>
</dbReference>
<keyword evidence="2 5" id="KW-0689">Ribosomal protein</keyword>
<dbReference type="GO" id="GO:1990904">
    <property type="term" value="C:ribonucleoprotein complex"/>
    <property type="evidence" value="ECO:0007669"/>
    <property type="project" value="UniProtKB-KW"/>
</dbReference>
<dbReference type="AlphaFoldDB" id="I7JD28"/>
<evidence type="ECO:0000313" key="6">
    <source>
        <dbReference type="Proteomes" id="UP000002899"/>
    </source>
</evidence>
<protein>
    <submittedName>
        <fullName evidence="5">Small subunit ribosomal protein S27Ae</fullName>
    </submittedName>
</protein>
<dbReference type="GO" id="GO:0005840">
    <property type="term" value="C:ribosome"/>
    <property type="evidence" value="ECO:0007669"/>
    <property type="project" value="UniProtKB-KW"/>
</dbReference>
<reference evidence="5 6" key="2">
    <citation type="journal article" date="2013" name="PLoS ONE">
        <title>Whole genome mapping and re-organization of the nuclear and mitochondrial genomes of Babesia microti isolates.</title>
        <authorList>
            <person name="Cornillot E."/>
            <person name="Dassouli A."/>
            <person name="Garg A."/>
            <person name="Pachikara N."/>
            <person name="Randazzo S."/>
            <person name="Depoix D."/>
            <person name="Carcy B."/>
            <person name="Delbecq S."/>
            <person name="Frutos R."/>
            <person name="Silva J.C."/>
            <person name="Sutton R."/>
            <person name="Krause P.J."/>
            <person name="Mamoun C.B."/>
        </authorList>
    </citation>
    <scope>NUCLEOTIDE SEQUENCE [LARGE SCALE GENOMIC DNA]</scope>
    <source>
        <strain evidence="5 6">RI</strain>
    </source>
</reference>
<keyword evidence="1" id="KW-0862">Zinc</keyword>
<accession>I7JD28</accession>
<evidence type="ECO:0000256" key="2">
    <source>
        <dbReference type="ARBA" id="ARBA00022980"/>
    </source>
</evidence>
<evidence type="ECO:0000313" key="5">
    <source>
        <dbReference type="EMBL" id="CCF75580.1"/>
    </source>
</evidence>
<evidence type="ECO:0000256" key="3">
    <source>
        <dbReference type="ARBA" id="ARBA00023274"/>
    </source>
</evidence>
<keyword evidence="6" id="KW-1185">Reference proteome</keyword>
<dbReference type="InterPro" id="IPR038582">
    <property type="entry name" value="Ribosomal_eS31_euk-type_sf"/>
</dbReference>
<dbReference type="SUPFAM" id="SSF57829">
    <property type="entry name" value="Zn-binding ribosomal proteins"/>
    <property type="match status" value="1"/>
</dbReference>
<dbReference type="SMART" id="SM01402">
    <property type="entry name" value="Ribosomal_S27"/>
    <property type="match status" value="1"/>
</dbReference>
<dbReference type="RefSeq" id="XP_012649988.1">
    <property type="nucleotide sequence ID" value="XM_012794534.1"/>
</dbReference>
<sequence length="158" mass="17716">MADQIFVKHFGNVFCIPICSKTCASDVLQYLCENEGLDYLADSDAKLFSCVGVVENDTNIASINSTYYELIHGLDGGAKKRKKKQHTTPKKNKHKKKKVKLAPLKYYKIEKDDKVVRLLKECPSSTCGRGVFMASHHNRTYCGRCGLTYISKTAEITA</sequence>
<dbReference type="InterPro" id="IPR002906">
    <property type="entry name" value="Ribosomal_eS31"/>
</dbReference>
<evidence type="ECO:0000256" key="1">
    <source>
        <dbReference type="ARBA" id="ARBA00022833"/>
    </source>
</evidence>
<name>I7JD28_BABMR</name>
<feature type="domain" description="Small ribosomal subunit protein eS31" evidence="4">
    <location>
        <begin position="103"/>
        <end position="148"/>
    </location>
</feature>
<dbReference type="InterPro" id="IPR011332">
    <property type="entry name" value="Ribosomal_zn-bd"/>
</dbReference>
<proteinExistence type="predicted"/>
<reference evidence="5 6" key="1">
    <citation type="journal article" date="2012" name="Nucleic Acids Res.">
        <title>Sequencing of the smallest Apicomplexan genome from the human pathogen Babesia microti.</title>
        <authorList>
            <person name="Cornillot E."/>
            <person name="Hadj-Kaddour K."/>
            <person name="Dassouli A."/>
            <person name="Noel B."/>
            <person name="Ranwez V."/>
            <person name="Vacherie B."/>
            <person name="Augagneur Y."/>
            <person name="Bres V."/>
            <person name="Duclos A."/>
            <person name="Randazzo S."/>
            <person name="Carcy B."/>
            <person name="Debierre-Grockiego F."/>
            <person name="Delbecq S."/>
            <person name="Moubri-Menage K."/>
            <person name="Shams-Eldin H."/>
            <person name="Usmani-Brown S."/>
            <person name="Bringaud F."/>
            <person name="Wincker P."/>
            <person name="Vivares C.P."/>
            <person name="Schwarz R.T."/>
            <person name="Schetters T.P."/>
            <person name="Krause P.J."/>
            <person name="Gorenflot A."/>
            <person name="Berry V."/>
            <person name="Barbe V."/>
            <person name="Ben Mamoun C."/>
        </authorList>
    </citation>
    <scope>NUCLEOTIDE SEQUENCE [LARGE SCALE GENOMIC DNA]</scope>
    <source>
        <strain evidence="5 6">RI</strain>
    </source>
</reference>
<organism evidence="5 6">
    <name type="scientific">Babesia microti (strain RI)</name>
    <dbReference type="NCBI Taxonomy" id="1133968"/>
    <lineage>
        <taxon>Eukaryota</taxon>
        <taxon>Sar</taxon>
        <taxon>Alveolata</taxon>
        <taxon>Apicomplexa</taxon>
        <taxon>Aconoidasida</taxon>
        <taxon>Piroplasmida</taxon>
        <taxon>Babesiidae</taxon>
        <taxon>Babesia</taxon>
    </lineage>
</organism>
<dbReference type="VEuPathDB" id="PiroplasmaDB:BmR1_04g06925"/>
<dbReference type="OrthoDB" id="1649877at2759"/>
<dbReference type="GO" id="GO:0003735">
    <property type="term" value="F:structural constituent of ribosome"/>
    <property type="evidence" value="ECO:0007669"/>
    <property type="project" value="InterPro"/>
</dbReference>
<reference evidence="5 6" key="3">
    <citation type="journal article" date="2016" name="Sci. Rep.">
        <title>Genome-wide diversity and gene expression profiling of Babesia microti isolates identify polymorphic genes that mediate host-pathogen interactions.</title>
        <authorList>
            <person name="Silva J.C."/>
            <person name="Cornillot E."/>
            <person name="McCracken C."/>
            <person name="Usmani-Brown S."/>
            <person name="Dwivedi A."/>
            <person name="Ifeonu O.O."/>
            <person name="Crabtree J."/>
            <person name="Gotia H.T."/>
            <person name="Virji A.Z."/>
            <person name="Reynes C."/>
            <person name="Colinge J."/>
            <person name="Kumar V."/>
            <person name="Lawres L."/>
            <person name="Pazzi J.E."/>
            <person name="Pablo J.V."/>
            <person name="Hung C."/>
            <person name="Brancato J."/>
            <person name="Kumari P."/>
            <person name="Orvis J."/>
            <person name="Tretina K."/>
            <person name="Chibucos M."/>
            <person name="Ott S."/>
            <person name="Sadzewicz L."/>
            <person name="Sengamalay N."/>
            <person name="Shetty A.C."/>
            <person name="Su Q."/>
            <person name="Tallon L."/>
            <person name="Fraser C.M."/>
            <person name="Frutos R."/>
            <person name="Molina D.M."/>
            <person name="Krause P.J."/>
            <person name="Ben Mamoun C."/>
        </authorList>
    </citation>
    <scope>NUCLEOTIDE SEQUENCE [LARGE SCALE GENOMIC DNA]</scope>
    <source>
        <strain evidence="5 6">RI</strain>
    </source>
</reference>
<gene>
    <name evidence="5" type="ORF">BmR1_04g06925</name>
</gene>
<keyword evidence="3" id="KW-0687">Ribonucleoprotein</keyword>
<dbReference type="KEGG" id="bmic:BmR1_04g06925"/>